<keyword evidence="5" id="KW-1185">Reference proteome</keyword>
<keyword evidence="3" id="KW-0812">Transmembrane</keyword>
<keyword evidence="3" id="KW-0472">Membrane</keyword>
<dbReference type="Pfam" id="PF17064">
    <property type="entry name" value="QVR"/>
    <property type="match status" value="1"/>
</dbReference>
<dbReference type="PANTHER" id="PTHR38332">
    <property type="entry name" value="PROTEIN CBG11604"/>
    <property type="match status" value="1"/>
</dbReference>
<dbReference type="GO" id="GO:0030431">
    <property type="term" value="P:sleep"/>
    <property type="evidence" value="ECO:0007669"/>
    <property type="project" value="InterPro"/>
</dbReference>
<organism evidence="4 5">
    <name type="scientific">Dinothrombium tinctorium</name>
    <dbReference type="NCBI Taxonomy" id="1965070"/>
    <lineage>
        <taxon>Eukaryota</taxon>
        <taxon>Metazoa</taxon>
        <taxon>Ecdysozoa</taxon>
        <taxon>Arthropoda</taxon>
        <taxon>Chelicerata</taxon>
        <taxon>Arachnida</taxon>
        <taxon>Acari</taxon>
        <taxon>Acariformes</taxon>
        <taxon>Trombidiformes</taxon>
        <taxon>Prostigmata</taxon>
        <taxon>Anystina</taxon>
        <taxon>Parasitengona</taxon>
        <taxon>Trombidioidea</taxon>
        <taxon>Trombidiidae</taxon>
        <taxon>Dinothrombium</taxon>
    </lineage>
</organism>
<evidence type="ECO:0000256" key="1">
    <source>
        <dbReference type="ARBA" id="ARBA00022729"/>
    </source>
</evidence>
<evidence type="ECO:0000313" key="4">
    <source>
        <dbReference type="EMBL" id="RWS14077.1"/>
    </source>
</evidence>
<dbReference type="EMBL" id="NCKU01000807">
    <property type="protein sequence ID" value="RWS14077.1"/>
    <property type="molecule type" value="Genomic_DNA"/>
</dbReference>
<feature type="transmembrane region" description="Helical" evidence="3">
    <location>
        <begin position="137"/>
        <end position="158"/>
    </location>
</feature>
<keyword evidence="1" id="KW-0732">Signal</keyword>
<dbReference type="GO" id="GO:0032222">
    <property type="term" value="P:regulation of synaptic transmission, cholinergic"/>
    <property type="evidence" value="ECO:0007669"/>
    <property type="project" value="InterPro"/>
</dbReference>
<evidence type="ECO:0000313" key="5">
    <source>
        <dbReference type="Proteomes" id="UP000285301"/>
    </source>
</evidence>
<gene>
    <name evidence="4" type="ORF">B4U79_09137</name>
</gene>
<proteinExistence type="predicted"/>
<name>A0A3S3PPV4_9ACAR</name>
<dbReference type="InterPro" id="IPR031424">
    <property type="entry name" value="QVR-like"/>
</dbReference>
<keyword evidence="3" id="KW-1133">Transmembrane helix</keyword>
<comment type="caution">
    <text evidence="4">The sequence shown here is derived from an EMBL/GenBank/DDBJ whole genome shotgun (WGS) entry which is preliminary data.</text>
</comment>
<dbReference type="Proteomes" id="UP000285301">
    <property type="component" value="Unassembled WGS sequence"/>
</dbReference>
<sequence>MFNEIIGVFTNSLSFLCWISMVTIVTHSNLATGISCYTCNSRNFTNRACHDPFHPVNITYTEHCKTPKVTHVGLFPASFCVKLKGLNAVTNEELVIRTCTSENMNNQCGIFKFEKETLTGCIVTCETDGCNRGSSMLLDYITICTILLVFHCLFNVIYTDYRLTIHM</sequence>
<dbReference type="AlphaFoldDB" id="A0A3S3PPV4"/>
<reference evidence="4 5" key="1">
    <citation type="journal article" date="2018" name="Gigascience">
        <title>Genomes of trombidid mites reveal novel predicted allergens and laterally-transferred genes associated with secondary metabolism.</title>
        <authorList>
            <person name="Dong X."/>
            <person name="Chaisiri K."/>
            <person name="Xia D."/>
            <person name="Armstrong S.D."/>
            <person name="Fang Y."/>
            <person name="Donnelly M.J."/>
            <person name="Kadowaki T."/>
            <person name="McGarry J.W."/>
            <person name="Darby A.C."/>
            <person name="Makepeace B.L."/>
        </authorList>
    </citation>
    <scope>NUCLEOTIDE SEQUENCE [LARGE SCALE GENOMIC DNA]</scope>
    <source>
        <strain evidence="4">UoL-WK</strain>
    </source>
</reference>
<accession>A0A3S3PPV4</accession>
<keyword evidence="2" id="KW-0325">Glycoprotein</keyword>
<evidence type="ECO:0000256" key="2">
    <source>
        <dbReference type="ARBA" id="ARBA00023180"/>
    </source>
</evidence>
<dbReference type="OrthoDB" id="75169at2759"/>
<evidence type="ECO:0000256" key="3">
    <source>
        <dbReference type="SAM" id="Phobius"/>
    </source>
</evidence>
<protein>
    <submittedName>
        <fullName evidence="4">Uncharacterized protein</fullName>
    </submittedName>
</protein>
<dbReference type="PANTHER" id="PTHR38332:SF2">
    <property type="entry name" value="PROTEIN QUIVER"/>
    <property type="match status" value="1"/>
</dbReference>
<feature type="transmembrane region" description="Helical" evidence="3">
    <location>
        <begin position="6"/>
        <end position="25"/>
    </location>
</feature>